<accession>A0A1V6TSX3</accession>
<dbReference type="GO" id="GO:0005789">
    <property type="term" value="C:endoplasmic reticulum membrane"/>
    <property type="evidence" value="ECO:0007669"/>
    <property type="project" value="UniProtKB-SubCell"/>
</dbReference>
<feature type="transmembrane region" description="Helical" evidence="12">
    <location>
        <begin position="259"/>
        <end position="279"/>
    </location>
</feature>
<dbReference type="PANTHER" id="PTHR12825">
    <property type="entry name" value="BNIP1-RELATED"/>
    <property type="match status" value="1"/>
</dbReference>
<evidence type="ECO:0000259" key="13">
    <source>
        <dbReference type="Pfam" id="PF03908"/>
    </source>
</evidence>
<name>A0A1V6TSX3_9EURO</name>
<evidence type="ECO:0000256" key="8">
    <source>
        <dbReference type="ARBA" id="ARBA00023136"/>
    </source>
</evidence>
<dbReference type="GO" id="GO:0031201">
    <property type="term" value="C:SNARE complex"/>
    <property type="evidence" value="ECO:0007669"/>
    <property type="project" value="TreeGrafter"/>
</dbReference>
<comment type="subcellular location">
    <subcellularLocation>
        <location evidence="1">Endoplasmic reticulum membrane</location>
        <topology evidence="1">Single-pass type IV membrane protein</topology>
    </subcellularLocation>
</comment>
<feature type="coiled-coil region" evidence="10">
    <location>
        <begin position="46"/>
        <end position="73"/>
    </location>
</feature>
<feature type="region of interest" description="Disordered" evidence="11">
    <location>
        <begin position="308"/>
        <end position="327"/>
    </location>
</feature>
<evidence type="ECO:0000256" key="7">
    <source>
        <dbReference type="ARBA" id="ARBA00023054"/>
    </source>
</evidence>
<dbReference type="Proteomes" id="UP000191285">
    <property type="component" value="Unassembled WGS sequence"/>
</dbReference>
<keyword evidence="7 10" id="KW-0175">Coiled coil</keyword>
<evidence type="ECO:0000256" key="10">
    <source>
        <dbReference type="SAM" id="Coils"/>
    </source>
</evidence>
<evidence type="ECO:0000313" key="14">
    <source>
        <dbReference type="EMBL" id="OQE29467.1"/>
    </source>
</evidence>
<evidence type="ECO:0000256" key="1">
    <source>
        <dbReference type="ARBA" id="ARBA00004163"/>
    </source>
</evidence>
<evidence type="ECO:0000313" key="15">
    <source>
        <dbReference type="Proteomes" id="UP000191285"/>
    </source>
</evidence>
<evidence type="ECO:0000256" key="11">
    <source>
        <dbReference type="SAM" id="MobiDB-lite"/>
    </source>
</evidence>
<feature type="domain" description="Sec20 C-terminal" evidence="13">
    <location>
        <begin position="161"/>
        <end position="250"/>
    </location>
</feature>
<keyword evidence="6 12" id="KW-1133">Transmembrane helix</keyword>
<feature type="region of interest" description="Disordered" evidence="11">
    <location>
        <begin position="132"/>
        <end position="155"/>
    </location>
</feature>
<keyword evidence="2" id="KW-0813">Transport</keyword>
<comment type="similarity">
    <text evidence="9">Belongs to the SEC20 family.</text>
</comment>
<feature type="region of interest" description="Disordered" evidence="11">
    <location>
        <begin position="336"/>
        <end position="380"/>
    </location>
</feature>
<keyword evidence="8 12" id="KW-0472">Membrane</keyword>
<reference evidence="15" key="1">
    <citation type="journal article" date="2017" name="Nat. Microbiol.">
        <title>Global analysis of biosynthetic gene clusters reveals vast potential of secondary metabolite production in Penicillium species.</title>
        <authorList>
            <person name="Nielsen J.C."/>
            <person name="Grijseels S."/>
            <person name="Prigent S."/>
            <person name="Ji B."/>
            <person name="Dainat J."/>
            <person name="Nielsen K.F."/>
            <person name="Frisvad J.C."/>
            <person name="Workman M."/>
            <person name="Nielsen J."/>
        </authorList>
    </citation>
    <scope>NUCLEOTIDE SEQUENCE [LARGE SCALE GENOMIC DNA]</scope>
    <source>
        <strain evidence="15">IBT 24891</strain>
    </source>
</reference>
<dbReference type="Pfam" id="PF03908">
    <property type="entry name" value="Sec20"/>
    <property type="match status" value="1"/>
</dbReference>
<dbReference type="InterPro" id="IPR005606">
    <property type="entry name" value="Sec20"/>
</dbReference>
<gene>
    <name evidence="14" type="ORF">PENSTE_c002G03505</name>
</gene>
<evidence type="ECO:0000256" key="6">
    <source>
        <dbReference type="ARBA" id="ARBA00022989"/>
    </source>
</evidence>
<feature type="compositionally biased region" description="Basic and acidic residues" evidence="11">
    <location>
        <begin position="370"/>
        <end position="380"/>
    </location>
</feature>
<dbReference type="PANTHER" id="PTHR12825:SF0">
    <property type="entry name" value="VESICLE TRANSPORT PROTEIN SEC20"/>
    <property type="match status" value="1"/>
</dbReference>
<evidence type="ECO:0000256" key="2">
    <source>
        <dbReference type="ARBA" id="ARBA00022448"/>
    </source>
</evidence>
<evidence type="ECO:0000256" key="9">
    <source>
        <dbReference type="ARBA" id="ARBA00037934"/>
    </source>
</evidence>
<dbReference type="AlphaFoldDB" id="A0A1V6TSX3"/>
<protein>
    <recommendedName>
        <fullName evidence="13">Sec20 C-terminal domain-containing protein</fullName>
    </recommendedName>
</protein>
<keyword evidence="5" id="KW-0931">ER-Golgi transport</keyword>
<sequence length="380" mass="42508">MSSVAALQARVKELSNTLGQIQPLLDRLRNFTTSIGQGDEARLELGAEIRAQLKDAEVEFELLREEVNALKSDSSGWKKSVADADRESEKERVIVMAGRLEDDLKRLPGEFRSAQLQAKRNAEVAQRKERELLFSRPQSPPTNQQQSTDKFTQDDLVRNASSDVTSALRRTHNIMKTELSRSQFAQETLEQSSAAINSLSESYSSLDTLISSSRSLANSLLRSQKSDTWYLETAFYILLGTIAWLLFRRILWGPTWWLLWLPLKFAWKFVFTILGAIGLSRGSAEVSASSVTTDISATIQQTATAVTGGTVPSGVPDVGGQDAQQAEEDRVIDKIGQMVEESQQEDSGVKPISPEEKAWAEQQPRNTKKRMWEEDVRDEL</sequence>
<dbReference type="GO" id="GO:0006890">
    <property type="term" value="P:retrograde vesicle-mediated transport, Golgi to endoplasmic reticulum"/>
    <property type="evidence" value="ECO:0007669"/>
    <property type="project" value="InterPro"/>
</dbReference>
<keyword evidence="3 12" id="KW-0812">Transmembrane</keyword>
<evidence type="ECO:0000256" key="4">
    <source>
        <dbReference type="ARBA" id="ARBA00022824"/>
    </source>
</evidence>
<dbReference type="GO" id="GO:0005484">
    <property type="term" value="F:SNAP receptor activity"/>
    <property type="evidence" value="ECO:0007669"/>
    <property type="project" value="InterPro"/>
</dbReference>
<evidence type="ECO:0000256" key="5">
    <source>
        <dbReference type="ARBA" id="ARBA00022892"/>
    </source>
</evidence>
<dbReference type="EMBL" id="MLKD01000002">
    <property type="protein sequence ID" value="OQE29467.1"/>
    <property type="molecule type" value="Genomic_DNA"/>
</dbReference>
<feature type="transmembrane region" description="Helical" evidence="12">
    <location>
        <begin position="229"/>
        <end position="247"/>
    </location>
</feature>
<dbReference type="InterPro" id="IPR056173">
    <property type="entry name" value="Sec20_C"/>
</dbReference>
<organism evidence="14 15">
    <name type="scientific">Penicillium steckii</name>
    <dbReference type="NCBI Taxonomy" id="303698"/>
    <lineage>
        <taxon>Eukaryota</taxon>
        <taxon>Fungi</taxon>
        <taxon>Dikarya</taxon>
        <taxon>Ascomycota</taxon>
        <taxon>Pezizomycotina</taxon>
        <taxon>Eurotiomycetes</taxon>
        <taxon>Eurotiomycetidae</taxon>
        <taxon>Eurotiales</taxon>
        <taxon>Aspergillaceae</taxon>
        <taxon>Penicillium</taxon>
    </lineage>
</organism>
<evidence type="ECO:0000256" key="12">
    <source>
        <dbReference type="SAM" id="Phobius"/>
    </source>
</evidence>
<comment type="caution">
    <text evidence="14">The sequence shown here is derived from an EMBL/GenBank/DDBJ whole genome shotgun (WGS) entry which is preliminary data.</text>
</comment>
<evidence type="ECO:0000256" key="3">
    <source>
        <dbReference type="ARBA" id="ARBA00022692"/>
    </source>
</evidence>
<proteinExistence type="inferred from homology"/>
<dbReference type="OrthoDB" id="46868at2759"/>
<keyword evidence="4" id="KW-0256">Endoplasmic reticulum</keyword>
<keyword evidence="15" id="KW-1185">Reference proteome</keyword>
<dbReference type="STRING" id="303698.A0A1V6TSX3"/>